<gene>
    <name evidence="1" type="ORF">QFC19_008583</name>
</gene>
<accession>A0ACC2V0J6</accession>
<evidence type="ECO:0000313" key="2">
    <source>
        <dbReference type="Proteomes" id="UP001241377"/>
    </source>
</evidence>
<reference evidence="1" key="1">
    <citation type="submission" date="2023-04" db="EMBL/GenBank/DDBJ databases">
        <title>Draft Genome sequencing of Naganishia species isolated from polar environments using Oxford Nanopore Technology.</title>
        <authorList>
            <person name="Leo P."/>
            <person name="Venkateswaran K."/>
        </authorList>
    </citation>
    <scope>NUCLEOTIDE SEQUENCE</scope>
    <source>
        <strain evidence="1">MNA-CCFEE 5261</strain>
    </source>
</reference>
<dbReference type="EMBL" id="JASBWR010000130">
    <property type="protein sequence ID" value="KAJ9092859.1"/>
    <property type="molecule type" value="Genomic_DNA"/>
</dbReference>
<comment type="caution">
    <text evidence="1">The sequence shown here is derived from an EMBL/GenBank/DDBJ whole genome shotgun (WGS) entry which is preliminary data.</text>
</comment>
<evidence type="ECO:0000313" key="1">
    <source>
        <dbReference type="EMBL" id="KAJ9092859.1"/>
    </source>
</evidence>
<sequence length="302" mass="32846">MATIIETGIRLTRPQSNAFASNRVSSRLFSARAASSLSRPVLPCVSSRNQPMRPLSPRSYTISNRFARDRLIRSLPISKLDARGFRGFATSASNTTSTSSGPHEESSNSGPDPSPPSPGLTGKLKDLMKKYGRHALGVYLLLSGVDLTITFVLVHLAGADKIEWVKDYVVASWRSVRYGREAAEEMQRVEDEEQRAKDLAEQAEQGTQPQQPGQKKRKNANAMLWAEFALAYGIHKTLLLPVRVGATAAVTPKLIVSFHVQGGVARAASHASGKVKQASAQAQDKVKEASGRVKDLAKRTKE</sequence>
<dbReference type="Proteomes" id="UP001241377">
    <property type="component" value="Unassembled WGS sequence"/>
</dbReference>
<keyword evidence="2" id="KW-1185">Reference proteome</keyword>
<protein>
    <submittedName>
        <fullName evidence="1">Uncharacterized protein</fullName>
    </submittedName>
</protein>
<name>A0ACC2V0J6_9TREE</name>
<proteinExistence type="predicted"/>
<organism evidence="1 2">
    <name type="scientific">Naganishia cerealis</name>
    <dbReference type="NCBI Taxonomy" id="610337"/>
    <lineage>
        <taxon>Eukaryota</taxon>
        <taxon>Fungi</taxon>
        <taxon>Dikarya</taxon>
        <taxon>Basidiomycota</taxon>
        <taxon>Agaricomycotina</taxon>
        <taxon>Tremellomycetes</taxon>
        <taxon>Filobasidiales</taxon>
        <taxon>Filobasidiaceae</taxon>
        <taxon>Naganishia</taxon>
    </lineage>
</organism>